<dbReference type="PANTHER" id="PTHR31465:SF1">
    <property type="entry name" value="PROTEIN RTA1-RELATED"/>
    <property type="match status" value="1"/>
</dbReference>
<proteinExistence type="predicted"/>
<keyword evidence="2 5" id="KW-0812">Transmembrane</keyword>
<dbReference type="EMBL" id="FJOG01000013">
    <property type="protein sequence ID" value="CZR59173.1"/>
    <property type="molecule type" value="Genomic_DNA"/>
</dbReference>
<dbReference type="PANTHER" id="PTHR31465">
    <property type="entry name" value="PROTEIN RTA1-RELATED"/>
    <property type="match status" value="1"/>
</dbReference>
<name>A0A1L7X2C6_9HELO</name>
<evidence type="ECO:0000313" key="7">
    <source>
        <dbReference type="Proteomes" id="UP000184330"/>
    </source>
</evidence>
<keyword evidence="7" id="KW-1185">Reference proteome</keyword>
<comment type="subcellular location">
    <subcellularLocation>
        <location evidence="1">Membrane</location>
        <topology evidence="1">Multi-pass membrane protein</topology>
    </subcellularLocation>
</comment>
<dbReference type="STRING" id="576137.A0A1L7X2C6"/>
<evidence type="ECO:0000256" key="4">
    <source>
        <dbReference type="ARBA" id="ARBA00023136"/>
    </source>
</evidence>
<evidence type="ECO:0000256" key="5">
    <source>
        <dbReference type="SAM" id="Phobius"/>
    </source>
</evidence>
<dbReference type="GO" id="GO:0016020">
    <property type="term" value="C:membrane"/>
    <property type="evidence" value="ECO:0007669"/>
    <property type="project" value="UniProtKB-SubCell"/>
</dbReference>
<protein>
    <submittedName>
        <fullName evidence="6">Related to YER185w, Rta1p</fullName>
    </submittedName>
</protein>
<feature type="transmembrane region" description="Helical" evidence="5">
    <location>
        <begin position="151"/>
        <end position="175"/>
    </location>
</feature>
<sequence length="303" mass="34181">MNNFQLAPRYQLPKGGGFIDPNLPNPHGPGDARIIIYGYTPNLTLCILAIILFTLAFFAHLYQTLRYRLWSFIPLTVACLLETIGYIFRTLSSQKDPYRISYFVVEYFLIVTAPVLISASIYVCLTKIIAWAEPHGLRFGDGSRWCLRKRGILWFFISVDVFTTILQVTGAAMIGSKTSKQEDPTTANNILLAGLAIQSFAFLIFLFLLSLTIFSILKDKEMKDELRRKRSPFLGVLIASGLVFLRTVFRLVETSEGVFGYLSTHEAFFGSLEFAPVVVAVGLLGIWFPGRWPTREVGRREKA</sequence>
<feature type="transmembrane region" description="Helical" evidence="5">
    <location>
        <begin position="233"/>
        <end position="252"/>
    </location>
</feature>
<dbReference type="InterPro" id="IPR007568">
    <property type="entry name" value="RTA1"/>
</dbReference>
<gene>
    <name evidence="6" type="ORF">PAC_09065</name>
</gene>
<dbReference type="AlphaFoldDB" id="A0A1L7X2C6"/>
<feature type="transmembrane region" description="Helical" evidence="5">
    <location>
        <begin position="69"/>
        <end position="88"/>
    </location>
</feature>
<dbReference type="Proteomes" id="UP000184330">
    <property type="component" value="Unassembled WGS sequence"/>
</dbReference>
<feature type="transmembrane region" description="Helical" evidence="5">
    <location>
        <begin position="272"/>
        <end position="290"/>
    </location>
</feature>
<keyword evidence="3 5" id="KW-1133">Transmembrane helix</keyword>
<accession>A0A1L7X2C6</accession>
<evidence type="ECO:0000313" key="6">
    <source>
        <dbReference type="EMBL" id="CZR59173.1"/>
    </source>
</evidence>
<dbReference type="OrthoDB" id="4521223at2759"/>
<evidence type="ECO:0000256" key="2">
    <source>
        <dbReference type="ARBA" id="ARBA00022692"/>
    </source>
</evidence>
<evidence type="ECO:0000256" key="3">
    <source>
        <dbReference type="ARBA" id="ARBA00022989"/>
    </source>
</evidence>
<keyword evidence="4 5" id="KW-0472">Membrane</keyword>
<dbReference type="Pfam" id="PF04479">
    <property type="entry name" value="RTA1"/>
    <property type="match status" value="1"/>
</dbReference>
<evidence type="ECO:0000256" key="1">
    <source>
        <dbReference type="ARBA" id="ARBA00004141"/>
    </source>
</evidence>
<organism evidence="6 7">
    <name type="scientific">Phialocephala subalpina</name>
    <dbReference type="NCBI Taxonomy" id="576137"/>
    <lineage>
        <taxon>Eukaryota</taxon>
        <taxon>Fungi</taxon>
        <taxon>Dikarya</taxon>
        <taxon>Ascomycota</taxon>
        <taxon>Pezizomycotina</taxon>
        <taxon>Leotiomycetes</taxon>
        <taxon>Helotiales</taxon>
        <taxon>Mollisiaceae</taxon>
        <taxon>Phialocephala</taxon>
        <taxon>Phialocephala fortinii species complex</taxon>
    </lineage>
</organism>
<feature type="transmembrane region" description="Helical" evidence="5">
    <location>
        <begin position="34"/>
        <end position="62"/>
    </location>
</feature>
<feature type="transmembrane region" description="Helical" evidence="5">
    <location>
        <begin position="108"/>
        <end position="130"/>
    </location>
</feature>
<feature type="transmembrane region" description="Helical" evidence="5">
    <location>
        <begin position="195"/>
        <end position="217"/>
    </location>
</feature>
<reference evidence="6 7" key="1">
    <citation type="submission" date="2016-03" db="EMBL/GenBank/DDBJ databases">
        <authorList>
            <person name="Ploux O."/>
        </authorList>
    </citation>
    <scope>NUCLEOTIDE SEQUENCE [LARGE SCALE GENOMIC DNA]</scope>
    <source>
        <strain evidence="6 7">UAMH 11012</strain>
    </source>
</reference>